<sequence length="427" mass="45499">MHEPATHDALEDDLRATLGHAAGQAPRAPSSFSSHVVARSRRRRARAQALVAAAAVVLVSGGVGAAVRGAGNDPAPPVLGPSTVPSAETTAGAPSGAPVPSGTPALTRPEPVEKVWPQAVWKIPAKLPGGRRFQPRLFIDERTLLLETWESFEKADALYAYDLESGRTRKIVDIRTPKGVFASGYAVGEGRIVWQTIDDEDGDETTASVATTFWSVPVEGGTPTAIATDRRIRGGGDRLTVTGGRLAFSLSEGGVFTVPLGGGTVEPVPGAERHHILRWPWVGTPGEYTPDGEPSFEELLNVETGEVSRATVHPGERHVRCGVTVCTGYRGDNTPFHRSRDGSRERDLPRGASAEPALDRFYAVHLPVTHGGQYVYDQVTGESGELGLRPDAEGGSITMRSGTRDERMVAYPLNGKYVIIDLERIGG</sequence>
<feature type="region of interest" description="Disordered" evidence="1">
    <location>
        <begin position="69"/>
        <end position="110"/>
    </location>
</feature>
<organism evidence="3 4">
    <name type="scientific">Planomonospora corallina</name>
    <dbReference type="NCBI Taxonomy" id="1806052"/>
    <lineage>
        <taxon>Bacteria</taxon>
        <taxon>Bacillati</taxon>
        <taxon>Actinomycetota</taxon>
        <taxon>Actinomycetes</taxon>
        <taxon>Streptosporangiales</taxon>
        <taxon>Streptosporangiaceae</taxon>
        <taxon>Planomonospora</taxon>
    </lineage>
</organism>
<protein>
    <submittedName>
        <fullName evidence="3">Uncharacterized protein</fullName>
    </submittedName>
</protein>
<dbReference type="Proteomes" id="UP001595850">
    <property type="component" value="Unassembled WGS sequence"/>
</dbReference>
<keyword evidence="2" id="KW-0812">Transmembrane</keyword>
<feature type="region of interest" description="Disordered" evidence="1">
    <location>
        <begin position="332"/>
        <end position="351"/>
    </location>
</feature>
<dbReference type="EMBL" id="JBHSBM010000024">
    <property type="protein sequence ID" value="MFC4060810.1"/>
    <property type="molecule type" value="Genomic_DNA"/>
</dbReference>
<evidence type="ECO:0000313" key="4">
    <source>
        <dbReference type="Proteomes" id="UP001595850"/>
    </source>
</evidence>
<accession>A0ABV8IG72</accession>
<evidence type="ECO:0000256" key="2">
    <source>
        <dbReference type="SAM" id="Phobius"/>
    </source>
</evidence>
<dbReference type="SUPFAM" id="SSF69304">
    <property type="entry name" value="Tricorn protease N-terminal domain"/>
    <property type="match status" value="1"/>
</dbReference>
<feature type="compositionally biased region" description="Basic and acidic residues" evidence="1">
    <location>
        <begin position="338"/>
        <end position="349"/>
    </location>
</feature>
<keyword evidence="2" id="KW-0472">Membrane</keyword>
<gene>
    <name evidence="3" type="ORF">ACFOWE_21115</name>
</gene>
<dbReference type="RefSeq" id="WP_377290416.1">
    <property type="nucleotide sequence ID" value="NZ_JBHSBM010000024.1"/>
</dbReference>
<proteinExistence type="predicted"/>
<evidence type="ECO:0000256" key="1">
    <source>
        <dbReference type="SAM" id="MobiDB-lite"/>
    </source>
</evidence>
<name>A0ABV8IG72_9ACTN</name>
<comment type="caution">
    <text evidence="3">The sequence shown here is derived from an EMBL/GenBank/DDBJ whole genome shotgun (WGS) entry which is preliminary data.</text>
</comment>
<evidence type="ECO:0000313" key="3">
    <source>
        <dbReference type="EMBL" id="MFC4060810.1"/>
    </source>
</evidence>
<feature type="transmembrane region" description="Helical" evidence="2">
    <location>
        <begin position="49"/>
        <end position="67"/>
    </location>
</feature>
<keyword evidence="4" id="KW-1185">Reference proteome</keyword>
<keyword evidence="2" id="KW-1133">Transmembrane helix</keyword>
<reference evidence="4" key="1">
    <citation type="journal article" date="2019" name="Int. J. Syst. Evol. Microbiol.">
        <title>The Global Catalogue of Microorganisms (GCM) 10K type strain sequencing project: providing services to taxonomists for standard genome sequencing and annotation.</title>
        <authorList>
            <consortium name="The Broad Institute Genomics Platform"/>
            <consortium name="The Broad Institute Genome Sequencing Center for Infectious Disease"/>
            <person name="Wu L."/>
            <person name="Ma J."/>
        </authorList>
    </citation>
    <scope>NUCLEOTIDE SEQUENCE [LARGE SCALE GENOMIC DNA]</scope>
    <source>
        <strain evidence="4">TBRC 4489</strain>
    </source>
</reference>